<dbReference type="InterPro" id="IPR002347">
    <property type="entry name" value="SDR_fam"/>
</dbReference>
<gene>
    <name evidence="3" type="ORF">SE17_33420</name>
</gene>
<dbReference type="PRINTS" id="PR00081">
    <property type="entry name" value="GDHRDH"/>
</dbReference>
<keyword evidence="4" id="KW-1185">Reference proteome</keyword>
<dbReference type="PANTHER" id="PTHR43157:SF31">
    <property type="entry name" value="PHOSPHATIDYLINOSITOL-GLYCAN BIOSYNTHESIS CLASS F PROTEIN"/>
    <property type="match status" value="1"/>
</dbReference>
<name>A0A0P9EYM9_9CHLR</name>
<dbReference type="SUPFAM" id="SSF51735">
    <property type="entry name" value="NAD(P)-binding Rossmann-fold domains"/>
    <property type="match status" value="1"/>
</dbReference>
<keyword evidence="1" id="KW-0560">Oxidoreductase</keyword>
<dbReference type="GO" id="GO:0016491">
    <property type="term" value="F:oxidoreductase activity"/>
    <property type="evidence" value="ECO:0007669"/>
    <property type="project" value="UniProtKB-KW"/>
</dbReference>
<dbReference type="EMBL" id="LJCR01002059">
    <property type="protein sequence ID" value="KPV49303.1"/>
    <property type="molecule type" value="Genomic_DNA"/>
</dbReference>
<sequence length="266" mass="28245">MNGKTAIITGATNGIGKETALGLARMGAHVALVGRDARKGAAVVAAIKEQSGNPAVDFLRADLSVQADVRALADEILARYPRIDVLVNNAGGVFGQRQLTADGIEQTFAFNHLAYFLLTNLLLDRIVASAPARIVNVSSAAHQMGTLKFDDLQGQRHYSAFLAYGRSKLANLLFTYELARRLAGTGVTVNAAHPGAVATGFAQGNAGLWGLLFGIFRPFMRTPAEGAQTSIYLASAPEIAHVTGMYFADQQPAHSSRASHDRQAQQ</sequence>
<evidence type="ECO:0000256" key="2">
    <source>
        <dbReference type="RuleBase" id="RU000363"/>
    </source>
</evidence>
<dbReference type="Gene3D" id="3.40.50.720">
    <property type="entry name" value="NAD(P)-binding Rossmann-like Domain"/>
    <property type="match status" value="1"/>
</dbReference>
<comment type="similarity">
    <text evidence="2">Belongs to the short-chain dehydrogenases/reductases (SDR) family.</text>
</comment>
<feature type="non-terminal residue" evidence="3">
    <location>
        <position position="266"/>
    </location>
</feature>
<dbReference type="InterPro" id="IPR036291">
    <property type="entry name" value="NAD(P)-bd_dom_sf"/>
</dbReference>
<proteinExistence type="inferred from homology"/>
<dbReference type="PANTHER" id="PTHR43157">
    <property type="entry name" value="PHOSPHATIDYLINOSITOL-GLYCAN BIOSYNTHESIS CLASS F PROTEIN-RELATED"/>
    <property type="match status" value="1"/>
</dbReference>
<dbReference type="Pfam" id="PF00106">
    <property type="entry name" value="adh_short"/>
    <property type="match status" value="1"/>
</dbReference>
<evidence type="ECO:0000313" key="4">
    <source>
        <dbReference type="Proteomes" id="UP000050509"/>
    </source>
</evidence>
<dbReference type="Proteomes" id="UP000050509">
    <property type="component" value="Unassembled WGS sequence"/>
</dbReference>
<accession>A0A0P9EYM9</accession>
<evidence type="ECO:0000313" key="3">
    <source>
        <dbReference type="EMBL" id="KPV49303.1"/>
    </source>
</evidence>
<comment type="caution">
    <text evidence="3">The sequence shown here is derived from an EMBL/GenBank/DDBJ whole genome shotgun (WGS) entry which is preliminary data.</text>
</comment>
<dbReference type="PATRIC" id="fig|186479.3.peg.3846"/>
<dbReference type="CDD" id="cd05327">
    <property type="entry name" value="retinol-DH_like_SDR_c_like"/>
    <property type="match status" value="1"/>
</dbReference>
<evidence type="ECO:0000256" key="1">
    <source>
        <dbReference type="ARBA" id="ARBA00023002"/>
    </source>
</evidence>
<organism evidence="3 4">
    <name type="scientific">Kouleothrix aurantiaca</name>
    <dbReference type="NCBI Taxonomy" id="186479"/>
    <lineage>
        <taxon>Bacteria</taxon>
        <taxon>Bacillati</taxon>
        <taxon>Chloroflexota</taxon>
        <taxon>Chloroflexia</taxon>
        <taxon>Chloroflexales</taxon>
        <taxon>Roseiflexineae</taxon>
        <taxon>Roseiflexaceae</taxon>
        <taxon>Kouleothrix</taxon>
    </lineage>
</organism>
<reference evidence="3 4" key="1">
    <citation type="submission" date="2015-09" db="EMBL/GenBank/DDBJ databases">
        <title>Draft genome sequence of Kouleothrix aurantiaca JCM 19913.</title>
        <authorList>
            <person name="Hemp J."/>
        </authorList>
    </citation>
    <scope>NUCLEOTIDE SEQUENCE [LARGE SCALE GENOMIC DNA]</scope>
    <source>
        <strain evidence="3 4">COM-B</strain>
    </source>
</reference>
<protein>
    <submittedName>
        <fullName evidence="3">Short-chain dehydrogenase</fullName>
    </submittedName>
</protein>
<dbReference type="AlphaFoldDB" id="A0A0P9EYM9"/>
<dbReference type="PRINTS" id="PR00080">
    <property type="entry name" value="SDRFAMILY"/>
</dbReference>